<gene>
    <name evidence="1" type="ORF">DI616_05450</name>
</gene>
<reference evidence="1 2" key="1">
    <citation type="journal article" date="2017" name="Nat. Commun.">
        <title>In situ click chemistry generation of cyclooxygenase-2 inhibitors.</title>
        <authorList>
            <person name="Bhardwaj A."/>
            <person name="Kaur J."/>
            <person name="Wuest M."/>
            <person name="Wuest F."/>
        </authorList>
    </citation>
    <scope>NUCLEOTIDE SEQUENCE [LARGE SCALE GENOMIC DNA]</scope>
    <source>
        <strain evidence="1">S2_012_000_R3_94</strain>
    </source>
</reference>
<comment type="caution">
    <text evidence="1">The sequence shown here is derived from an EMBL/GenBank/DDBJ whole genome shotgun (WGS) entry which is preliminary data.</text>
</comment>
<dbReference type="EMBL" id="VAFL01000003">
    <property type="protein sequence ID" value="TKW67758.1"/>
    <property type="molecule type" value="Genomic_DNA"/>
</dbReference>
<evidence type="ECO:0000313" key="2">
    <source>
        <dbReference type="Proteomes" id="UP000315344"/>
    </source>
</evidence>
<sequence length="78" mass="8575">MRYRCGAEARVGDRVMWGRRPGVVVFSIDSDEFSDAFPNSDWAYLGSGVMIDAEGVGLVHEHGPEHDGPDIELIARAK</sequence>
<evidence type="ECO:0000313" key="1">
    <source>
        <dbReference type="EMBL" id="TKW67758.1"/>
    </source>
</evidence>
<dbReference type="AlphaFoldDB" id="A0A533IDR7"/>
<organism evidence="1 2">
    <name type="scientific">Paracoccus denitrificans</name>
    <dbReference type="NCBI Taxonomy" id="266"/>
    <lineage>
        <taxon>Bacteria</taxon>
        <taxon>Pseudomonadati</taxon>
        <taxon>Pseudomonadota</taxon>
        <taxon>Alphaproteobacteria</taxon>
        <taxon>Rhodobacterales</taxon>
        <taxon>Paracoccaceae</taxon>
        <taxon>Paracoccus</taxon>
    </lineage>
</organism>
<dbReference type="Proteomes" id="UP000315344">
    <property type="component" value="Unassembled WGS sequence"/>
</dbReference>
<protein>
    <submittedName>
        <fullName evidence="1">Uncharacterized protein</fullName>
    </submittedName>
</protein>
<name>A0A533IDR7_PARDE</name>
<accession>A0A533IDR7</accession>
<proteinExistence type="predicted"/>